<dbReference type="RefSeq" id="WP_129893053.1">
    <property type="nucleotide sequence ID" value="NZ_CP035758.1"/>
</dbReference>
<proteinExistence type="predicted"/>
<dbReference type="KEGG" id="kbs:EPA93_40860"/>
<sequence length="259" mass="28729">MASDSIPPGIGLHFASCHDSEKVVGRIMGQYRLWLHYREVDQQLRAQLKRLEEELAQLQEQVNHQQDSASYENNTIIRALSSLQHDRAHFEAALDTSSYLASHAPAENIPAESSEPLSAFSPAAQVNGVDQKQLTAILSQALFAWSKLPNFDTGEMQMPSFDFDVSAFSPPTPRPEADLLPEDIAAFFTTQGEEPPPTLSHQPPHPQPEAELPSSAGSASTSPVDKQSMRTNQLIQRWFERWGQRSNAQSDAGEEQPNE</sequence>
<dbReference type="EMBL" id="CP035758">
    <property type="protein sequence ID" value="QBD81993.1"/>
    <property type="molecule type" value="Genomic_DNA"/>
</dbReference>
<name>A0A4P6K2C2_KTERU</name>
<gene>
    <name evidence="3" type="ORF">EPA93_40860</name>
</gene>
<protein>
    <submittedName>
        <fullName evidence="3">Uncharacterized protein</fullName>
    </submittedName>
</protein>
<feature type="compositionally biased region" description="Pro residues" evidence="2">
    <location>
        <begin position="194"/>
        <end position="207"/>
    </location>
</feature>
<dbReference type="OrthoDB" id="161399at2"/>
<dbReference type="Proteomes" id="UP000290365">
    <property type="component" value="Chromosome"/>
</dbReference>
<evidence type="ECO:0000313" key="4">
    <source>
        <dbReference type="Proteomes" id="UP000290365"/>
    </source>
</evidence>
<keyword evidence="1" id="KW-0175">Coiled coil</keyword>
<evidence type="ECO:0000256" key="1">
    <source>
        <dbReference type="SAM" id="Coils"/>
    </source>
</evidence>
<feature type="compositionally biased region" description="Polar residues" evidence="2">
    <location>
        <begin position="215"/>
        <end position="235"/>
    </location>
</feature>
<reference evidence="3 4" key="1">
    <citation type="submission" date="2019-01" db="EMBL/GenBank/DDBJ databases">
        <title>Ktedonosporobacter rubrisoli SCAWS-G2.</title>
        <authorList>
            <person name="Huang Y."/>
            <person name="Yan B."/>
        </authorList>
    </citation>
    <scope>NUCLEOTIDE SEQUENCE [LARGE SCALE GENOMIC DNA]</scope>
    <source>
        <strain evidence="3 4">SCAWS-G2</strain>
    </source>
</reference>
<dbReference type="AlphaFoldDB" id="A0A4P6K2C2"/>
<accession>A0A4P6K2C2</accession>
<feature type="coiled-coil region" evidence="1">
    <location>
        <begin position="37"/>
        <end position="68"/>
    </location>
</feature>
<organism evidence="3 4">
    <name type="scientific">Ktedonosporobacter rubrisoli</name>
    <dbReference type="NCBI Taxonomy" id="2509675"/>
    <lineage>
        <taxon>Bacteria</taxon>
        <taxon>Bacillati</taxon>
        <taxon>Chloroflexota</taxon>
        <taxon>Ktedonobacteria</taxon>
        <taxon>Ktedonobacterales</taxon>
        <taxon>Ktedonosporobacteraceae</taxon>
        <taxon>Ktedonosporobacter</taxon>
    </lineage>
</organism>
<evidence type="ECO:0000256" key="2">
    <source>
        <dbReference type="SAM" id="MobiDB-lite"/>
    </source>
</evidence>
<feature type="region of interest" description="Disordered" evidence="2">
    <location>
        <begin position="190"/>
        <end position="259"/>
    </location>
</feature>
<evidence type="ECO:0000313" key="3">
    <source>
        <dbReference type="EMBL" id="QBD81993.1"/>
    </source>
</evidence>
<keyword evidence="4" id="KW-1185">Reference proteome</keyword>